<dbReference type="Proteomes" id="UP000800092">
    <property type="component" value="Unassembled WGS sequence"/>
</dbReference>
<evidence type="ECO:0000256" key="1">
    <source>
        <dbReference type="ARBA" id="ARBA00011073"/>
    </source>
</evidence>
<evidence type="ECO:0000256" key="2">
    <source>
        <dbReference type="ARBA" id="ARBA00022670"/>
    </source>
</evidence>
<evidence type="ECO:0000256" key="7">
    <source>
        <dbReference type="SAM" id="SignalP"/>
    </source>
</evidence>
<dbReference type="InterPro" id="IPR036852">
    <property type="entry name" value="Peptidase_S8/S53_dom_sf"/>
</dbReference>
<proteinExistence type="inferred from homology"/>
<dbReference type="Gene3D" id="3.40.50.200">
    <property type="entry name" value="Peptidase S8/S53 domain"/>
    <property type="match status" value="1"/>
</dbReference>
<keyword evidence="10" id="KW-1185">Reference proteome</keyword>
<dbReference type="PRINTS" id="PR00723">
    <property type="entry name" value="SUBTILISIN"/>
</dbReference>
<dbReference type="SUPFAM" id="SSF52743">
    <property type="entry name" value="Subtilisin-like"/>
    <property type="match status" value="1"/>
</dbReference>
<evidence type="ECO:0000256" key="5">
    <source>
        <dbReference type="PROSITE-ProRule" id="PRU01240"/>
    </source>
</evidence>
<dbReference type="PROSITE" id="PS51892">
    <property type="entry name" value="SUBTILASE"/>
    <property type="match status" value="1"/>
</dbReference>
<keyword evidence="3 5" id="KW-0378">Hydrolase</keyword>
<keyword evidence="2 5" id="KW-0645">Protease</keyword>
<dbReference type="PANTHER" id="PTHR43806">
    <property type="entry name" value="PEPTIDASE S8"/>
    <property type="match status" value="1"/>
</dbReference>
<keyword evidence="7" id="KW-0732">Signal</keyword>
<gene>
    <name evidence="9" type="ORF">EV356DRAFT_530759</name>
</gene>
<evidence type="ECO:0000256" key="3">
    <source>
        <dbReference type="ARBA" id="ARBA00022801"/>
    </source>
</evidence>
<feature type="signal peptide" evidence="7">
    <location>
        <begin position="1"/>
        <end position="15"/>
    </location>
</feature>
<accession>A0A6A6HHE2</accession>
<protein>
    <submittedName>
        <fullName evidence="9">Subtilisin-like protein</fullName>
    </submittedName>
</protein>
<dbReference type="GO" id="GO:0004252">
    <property type="term" value="F:serine-type endopeptidase activity"/>
    <property type="evidence" value="ECO:0007669"/>
    <property type="project" value="UniProtKB-UniRule"/>
</dbReference>
<comment type="similarity">
    <text evidence="1 5">Belongs to the peptidase S8 family.</text>
</comment>
<feature type="active site" description="Charge relay system" evidence="5">
    <location>
        <position position="383"/>
    </location>
</feature>
<sequence>MLFLAFLFLLGACGATEFSDRVQKRTFAPYYDAGENLVPDHYIVRLTQGYTLQQHYGFCGVNLSQTCPGFKAFPSLRSYRAQLDNNTLHVVRTDPGVEYIEHEFYISETDSTNDKDDETYSSHSPVTHTKRRNDAVIREAHWQVLMSTTPRKLDNIDIGATSRVKTVRNPGRGVRAYIFDTGVRTSHGSFDGRAAIFANRNNPYCPGNEGISDMRGHGTSVASVLASGSGVSMSLANILSVKVNCRVPSPAFLMVQAFVDVIAEHEALVNQRPDWFKGSIIVLALGTGSPLSPILRDAVDAANNAGITVVAAAGNNRMRVSDRPGLFCGLNTTICVASCDSSYTLSEFSNFGDDVDIIAPGERIIRASHISDIDYTLVGSGTSLSAPLVASVLSNFIGYEGLITDTSVIRQRLFDNALEGIIDGIDRRTGTPNRLANIPTNSWRYRNRLGGLPYVGAPRNRRIFAGCLQPRTSTKANFTRPAPYNQSREVDCGA</sequence>
<evidence type="ECO:0000256" key="6">
    <source>
        <dbReference type="SAM" id="MobiDB-lite"/>
    </source>
</evidence>
<evidence type="ECO:0000313" key="9">
    <source>
        <dbReference type="EMBL" id="KAF2236870.1"/>
    </source>
</evidence>
<dbReference type="InterPro" id="IPR000209">
    <property type="entry name" value="Peptidase_S8/S53_dom"/>
</dbReference>
<dbReference type="EMBL" id="ML991783">
    <property type="protein sequence ID" value="KAF2236870.1"/>
    <property type="molecule type" value="Genomic_DNA"/>
</dbReference>
<dbReference type="Pfam" id="PF00082">
    <property type="entry name" value="Peptidase_S8"/>
    <property type="match status" value="1"/>
</dbReference>
<feature type="domain" description="Peptidase S8/S53" evidence="8">
    <location>
        <begin position="172"/>
        <end position="417"/>
    </location>
</feature>
<evidence type="ECO:0000259" key="8">
    <source>
        <dbReference type="Pfam" id="PF00082"/>
    </source>
</evidence>
<dbReference type="InterPro" id="IPR015500">
    <property type="entry name" value="Peptidase_S8_subtilisin-rel"/>
</dbReference>
<organism evidence="9 10">
    <name type="scientific">Viridothelium virens</name>
    <name type="common">Speckled blister lichen</name>
    <name type="synonym">Trypethelium virens</name>
    <dbReference type="NCBI Taxonomy" id="1048519"/>
    <lineage>
        <taxon>Eukaryota</taxon>
        <taxon>Fungi</taxon>
        <taxon>Dikarya</taxon>
        <taxon>Ascomycota</taxon>
        <taxon>Pezizomycotina</taxon>
        <taxon>Dothideomycetes</taxon>
        <taxon>Dothideomycetes incertae sedis</taxon>
        <taxon>Trypetheliales</taxon>
        <taxon>Trypetheliaceae</taxon>
        <taxon>Viridothelium</taxon>
    </lineage>
</organism>
<feature type="active site" description="Charge relay system" evidence="5">
    <location>
        <position position="180"/>
    </location>
</feature>
<feature type="chain" id="PRO_5025355423" evidence="7">
    <location>
        <begin position="16"/>
        <end position="494"/>
    </location>
</feature>
<evidence type="ECO:0000313" key="10">
    <source>
        <dbReference type="Proteomes" id="UP000800092"/>
    </source>
</evidence>
<dbReference type="SUPFAM" id="SSF54897">
    <property type="entry name" value="Protease propeptides/inhibitors"/>
    <property type="match status" value="1"/>
</dbReference>
<dbReference type="InterPro" id="IPR050131">
    <property type="entry name" value="Peptidase_S8_subtilisin-like"/>
</dbReference>
<dbReference type="AlphaFoldDB" id="A0A6A6HHE2"/>
<dbReference type="GO" id="GO:0006508">
    <property type="term" value="P:proteolysis"/>
    <property type="evidence" value="ECO:0007669"/>
    <property type="project" value="UniProtKB-KW"/>
</dbReference>
<feature type="region of interest" description="Disordered" evidence="6">
    <location>
        <begin position="111"/>
        <end position="130"/>
    </location>
</feature>
<keyword evidence="4 5" id="KW-0720">Serine protease</keyword>
<reference evidence="9" key="1">
    <citation type="journal article" date="2020" name="Stud. Mycol.">
        <title>101 Dothideomycetes genomes: a test case for predicting lifestyles and emergence of pathogens.</title>
        <authorList>
            <person name="Haridas S."/>
            <person name="Albert R."/>
            <person name="Binder M."/>
            <person name="Bloem J."/>
            <person name="Labutti K."/>
            <person name="Salamov A."/>
            <person name="Andreopoulos B."/>
            <person name="Baker S."/>
            <person name="Barry K."/>
            <person name="Bills G."/>
            <person name="Bluhm B."/>
            <person name="Cannon C."/>
            <person name="Castanera R."/>
            <person name="Culley D."/>
            <person name="Daum C."/>
            <person name="Ezra D."/>
            <person name="Gonzalez J."/>
            <person name="Henrissat B."/>
            <person name="Kuo A."/>
            <person name="Liang C."/>
            <person name="Lipzen A."/>
            <person name="Lutzoni F."/>
            <person name="Magnuson J."/>
            <person name="Mondo S."/>
            <person name="Nolan M."/>
            <person name="Ohm R."/>
            <person name="Pangilinan J."/>
            <person name="Park H.-J."/>
            <person name="Ramirez L."/>
            <person name="Alfaro M."/>
            <person name="Sun H."/>
            <person name="Tritt A."/>
            <person name="Yoshinaga Y."/>
            <person name="Zwiers L.-H."/>
            <person name="Turgeon B."/>
            <person name="Goodwin S."/>
            <person name="Spatafora J."/>
            <person name="Crous P."/>
            <person name="Grigoriev I."/>
        </authorList>
    </citation>
    <scope>NUCLEOTIDE SEQUENCE</scope>
    <source>
        <strain evidence="9">Tuck. ex Michener</strain>
    </source>
</reference>
<dbReference type="OrthoDB" id="206201at2759"/>
<dbReference type="PANTHER" id="PTHR43806:SF11">
    <property type="entry name" value="CEREVISIN-RELATED"/>
    <property type="match status" value="1"/>
</dbReference>
<name>A0A6A6HHE2_VIRVR</name>
<feature type="active site" description="Charge relay system" evidence="5">
    <location>
        <position position="217"/>
    </location>
</feature>
<evidence type="ECO:0000256" key="4">
    <source>
        <dbReference type="ARBA" id="ARBA00022825"/>
    </source>
</evidence>